<sequence length="100" mass="11182">MKTNDNTTAMDMEAPRTEQDILDAMREFALVSYQTVGADATCRNLKFLTKVISESPETYQKITNPDTVEKLQKLIASRKNGNMGMMEIMSVISEVSTILS</sequence>
<name>A0AAU8FM90_9BACT</name>
<gene>
    <name evidence="1" type="ORF">ABV298_00105</name>
</gene>
<dbReference type="EMBL" id="CP159289">
    <property type="protein sequence ID" value="XCH24870.1"/>
    <property type="molecule type" value="Genomic_DNA"/>
</dbReference>
<proteinExistence type="predicted"/>
<evidence type="ECO:0000313" key="1">
    <source>
        <dbReference type="EMBL" id="XCH24870.1"/>
    </source>
</evidence>
<dbReference type="RefSeq" id="WP_353720177.1">
    <property type="nucleotide sequence ID" value="NZ_CP159289.1"/>
</dbReference>
<reference evidence="1" key="1">
    <citation type="submission" date="2024-06" db="EMBL/GenBank/DDBJ databases">
        <title>Sequencing and assembly of the genome of Dyadobacter sp. strain 676, a symbiont of Cyamopsis tetragonoloba.</title>
        <authorList>
            <person name="Guro P."/>
            <person name="Sazanova A."/>
            <person name="Kuznetsova I."/>
            <person name="Belimov A."/>
            <person name="Safronova V."/>
        </authorList>
    </citation>
    <scope>NUCLEOTIDE SEQUENCE</scope>
    <source>
        <strain evidence="1">676</strain>
    </source>
</reference>
<organism evidence="1">
    <name type="scientific">Dyadobacter sp. 676</name>
    <dbReference type="NCBI Taxonomy" id="3088362"/>
    <lineage>
        <taxon>Bacteria</taxon>
        <taxon>Pseudomonadati</taxon>
        <taxon>Bacteroidota</taxon>
        <taxon>Cytophagia</taxon>
        <taxon>Cytophagales</taxon>
        <taxon>Spirosomataceae</taxon>
        <taxon>Dyadobacter</taxon>
    </lineage>
</organism>
<protein>
    <submittedName>
        <fullName evidence="1">Uncharacterized protein</fullName>
    </submittedName>
</protein>
<accession>A0AAU8FM90</accession>
<dbReference type="AlphaFoldDB" id="A0AAU8FM90"/>